<dbReference type="GO" id="GO:0061651">
    <property type="term" value="F:Atg12 conjugating enzyme activity"/>
    <property type="evidence" value="ECO:0007669"/>
    <property type="project" value="TreeGrafter"/>
</dbReference>
<organism evidence="8 9">
    <name type="scientific">Clathrospora elynae</name>
    <dbReference type="NCBI Taxonomy" id="706981"/>
    <lineage>
        <taxon>Eukaryota</taxon>
        <taxon>Fungi</taxon>
        <taxon>Dikarya</taxon>
        <taxon>Ascomycota</taxon>
        <taxon>Pezizomycotina</taxon>
        <taxon>Dothideomycetes</taxon>
        <taxon>Pleosporomycetidae</taxon>
        <taxon>Pleosporales</taxon>
        <taxon>Diademaceae</taxon>
        <taxon>Clathrospora</taxon>
    </lineage>
</organism>
<dbReference type="EMBL" id="ML976009">
    <property type="protein sequence ID" value="KAF1945413.1"/>
    <property type="molecule type" value="Genomic_DNA"/>
</dbReference>
<keyword evidence="3" id="KW-0808">Transferase</keyword>
<evidence type="ECO:0000256" key="2">
    <source>
        <dbReference type="ARBA" id="ARBA00021099"/>
    </source>
</evidence>
<comment type="similarity">
    <text evidence="1">Belongs to the ATG10 family.</text>
</comment>
<evidence type="ECO:0000256" key="5">
    <source>
        <dbReference type="ARBA" id="ARBA00022927"/>
    </source>
</evidence>
<keyword evidence="5" id="KW-0813">Transport</keyword>
<evidence type="ECO:0000256" key="3">
    <source>
        <dbReference type="ARBA" id="ARBA00022679"/>
    </source>
</evidence>
<proteinExistence type="inferred from homology"/>
<dbReference type="GO" id="GO:0005829">
    <property type="term" value="C:cytosol"/>
    <property type="evidence" value="ECO:0007669"/>
    <property type="project" value="TreeGrafter"/>
</dbReference>
<name>A0A6A5SYR3_9PLEO</name>
<reference evidence="8" key="1">
    <citation type="journal article" date="2020" name="Stud. Mycol.">
        <title>101 Dothideomycetes genomes: a test case for predicting lifestyles and emergence of pathogens.</title>
        <authorList>
            <person name="Haridas S."/>
            <person name="Albert R."/>
            <person name="Binder M."/>
            <person name="Bloem J."/>
            <person name="Labutti K."/>
            <person name="Salamov A."/>
            <person name="Andreopoulos B."/>
            <person name="Baker S."/>
            <person name="Barry K."/>
            <person name="Bills G."/>
            <person name="Bluhm B."/>
            <person name="Cannon C."/>
            <person name="Castanera R."/>
            <person name="Culley D."/>
            <person name="Daum C."/>
            <person name="Ezra D."/>
            <person name="Gonzalez J."/>
            <person name="Henrissat B."/>
            <person name="Kuo A."/>
            <person name="Liang C."/>
            <person name="Lipzen A."/>
            <person name="Lutzoni F."/>
            <person name="Magnuson J."/>
            <person name="Mondo S."/>
            <person name="Nolan M."/>
            <person name="Ohm R."/>
            <person name="Pangilinan J."/>
            <person name="Park H.-J."/>
            <person name="Ramirez L."/>
            <person name="Alfaro M."/>
            <person name="Sun H."/>
            <person name="Tritt A."/>
            <person name="Yoshinaga Y."/>
            <person name="Zwiers L.-H."/>
            <person name="Turgeon B."/>
            <person name="Goodwin S."/>
            <person name="Spatafora J."/>
            <person name="Crous P."/>
            <person name="Grigoriev I."/>
        </authorList>
    </citation>
    <scope>NUCLEOTIDE SEQUENCE</scope>
    <source>
        <strain evidence="8">CBS 161.51</strain>
    </source>
</reference>
<sequence>MLSTFPHLTESEYEDACHCFLRQFQQRGHEQTGWLSVETVHQNDIAYLRVTKELSAREDCLMGGCSELEDDEVQEDDGEVLRATITPRATIHYDMILSPVYRVPVLYISISDPLHRYPPTMSTLYEHLVPPEFKAQTENVGIIGGITITDHPATNRPVFFIHPCQTAEVMEASAGKSNVTTKEYLMVWIGALGKCVGLNVPLVLAR</sequence>
<dbReference type="PANTHER" id="PTHR14957">
    <property type="entry name" value="UBIQUITIN-LIKE-CONJUGATING ENZYME ATG10"/>
    <property type="match status" value="1"/>
</dbReference>
<evidence type="ECO:0000256" key="4">
    <source>
        <dbReference type="ARBA" id="ARBA00022786"/>
    </source>
</evidence>
<evidence type="ECO:0000313" key="8">
    <source>
        <dbReference type="EMBL" id="KAF1945413.1"/>
    </source>
</evidence>
<dbReference type="Gene3D" id="3.30.1460.50">
    <property type="match status" value="1"/>
</dbReference>
<dbReference type="OrthoDB" id="4089664at2759"/>
<dbReference type="InterPro" id="IPR007135">
    <property type="entry name" value="Atg3/Atg10"/>
</dbReference>
<feature type="non-terminal residue" evidence="8">
    <location>
        <position position="206"/>
    </location>
</feature>
<dbReference type="GO" id="GO:0015031">
    <property type="term" value="P:protein transport"/>
    <property type="evidence" value="ECO:0007669"/>
    <property type="project" value="UniProtKB-KW"/>
</dbReference>
<accession>A0A6A5SYR3</accession>
<dbReference type="PANTHER" id="PTHR14957:SF1">
    <property type="entry name" value="UBIQUITIN-LIKE-CONJUGATING ENZYME ATG10"/>
    <property type="match status" value="1"/>
</dbReference>
<protein>
    <recommendedName>
        <fullName evidence="2">Ubiquitin-like-conjugating enzyme ATG10</fullName>
    </recommendedName>
    <alternativeName>
        <fullName evidence="7">Autophagy-related protein 10</fullName>
    </alternativeName>
</protein>
<dbReference type="GO" id="GO:0000045">
    <property type="term" value="P:autophagosome assembly"/>
    <property type="evidence" value="ECO:0007669"/>
    <property type="project" value="TreeGrafter"/>
</dbReference>
<evidence type="ECO:0000256" key="1">
    <source>
        <dbReference type="ARBA" id="ARBA00005696"/>
    </source>
</evidence>
<gene>
    <name evidence="8" type="ORF">EJ02DRAFT_313312</name>
</gene>
<dbReference type="GO" id="GO:0032446">
    <property type="term" value="P:protein modification by small protein conjugation"/>
    <property type="evidence" value="ECO:0007669"/>
    <property type="project" value="TreeGrafter"/>
</dbReference>
<keyword evidence="5" id="KW-0653">Protein transport</keyword>
<keyword evidence="9" id="KW-1185">Reference proteome</keyword>
<keyword evidence="4" id="KW-0833">Ubl conjugation pathway</keyword>
<dbReference type="Pfam" id="PF03987">
    <property type="entry name" value="Autophagy_act_C"/>
    <property type="match status" value="1"/>
</dbReference>
<dbReference type="AlphaFoldDB" id="A0A6A5SYR3"/>
<evidence type="ECO:0000256" key="6">
    <source>
        <dbReference type="ARBA" id="ARBA00023006"/>
    </source>
</evidence>
<evidence type="ECO:0000256" key="7">
    <source>
        <dbReference type="ARBA" id="ARBA00029833"/>
    </source>
</evidence>
<dbReference type="GO" id="GO:0000422">
    <property type="term" value="P:autophagy of mitochondrion"/>
    <property type="evidence" value="ECO:0007669"/>
    <property type="project" value="TreeGrafter"/>
</dbReference>
<keyword evidence="6" id="KW-0072">Autophagy</keyword>
<evidence type="ECO:0000313" key="9">
    <source>
        <dbReference type="Proteomes" id="UP000800038"/>
    </source>
</evidence>
<dbReference type="Proteomes" id="UP000800038">
    <property type="component" value="Unassembled WGS sequence"/>
</dbReference>